<dbReference type="AlphaFoldDB" id="A0A367RMF1"/>
<sequence length="152" mass="17844">MRRKIIYVLILLLSLSVITLWWPVNDSECDSEAFLKSKTKKFQVQATKVVVQPWLGEHQVYGVFMVPDEYKQTPFFILTVKGAISECSRPFGYRQNFDDIFAEAGTHLVRNYIRTRIALRLILQGFYFQLNDKQSWTLTFPQPKADREEMAE</sequence>
<comment type="caution">
    <text evidence="1">The sequence shown here is derived from an EMBL/GenBank/DDBJ whole genome shotgun (WGS) entry which is preliminary data.</text>
</comment>
<name>A0A367RMF1_9NOSO</name>
<reference evidence="1" key="1">
    <citation type="submission" date="2016-04" db="EMBL/GenBank/DDBJ databases">
        <authorList>
            <person name="Tabuchi Yagui T.R."/>
        </authorList>
    </citation>
    <scope>NUCLEOTIDE SEQUENCE [LARGE SCALE GENOMIC DNA]</scope>
    <source>
        <strain evidence="1">NIES-26</strain>
    </source>
</reference>
<evidence type="ECO:0000313" key="2">
    <source>
        <dbReference type="Proteomes" id="UP000252107"/>
    </source>
</evidence>
<evidence type="ECO:0000313" key="1">
    <source>
        <dbReference type="EMBL" id="RCJ36900.1"/>
    </source>
</evidence>
<organism evidence="1 2">
    <name type="scientific">Nostoc minutum NIES-26</name>
    <dbReference type="NCBI Taxonomy" id="1844469"/>
    <lineage>
        <taxon>Bacteria</taxon>
        <taxon>Bacillati</taxon>
        <taxon>Cyanobacteriota</taxon>
        <taxon>Cyanophyceae</taxon>
        <taxon>Nostocales</taxon>
        <taxon>Nostocaceae</taxon>
        <taxon>Nostoc</taxon>
    </lineage>
</organism>
<gene>
    <name evidence="1" type="ORF">A6770_14820</name>
</gene>
<dbReference type="EMBL" id="LXQD01000131">
    <property type="protein sequence ID" value="RCJ36900.1"/>
    <property type="molecule type" value="Genomic_DNA"/>
</dbReference>
<proteinExistence type="predicted"/>
<keyword evidence="2" id="KW-1185">Reference proteome</keyword>
<protein>
    <submittedName>
        <fullName evidence="1">Uncharacterized protein</fullName>
    </submittedName>
</protein>
<accession>A0A367RMF1</accession>
<dbReference type="Proteomes" id="UP000252107">
    <property type="component" value="Unassembled WGS sequence"/>
</dbReference>